<dbReference type="GO" id="GO:0006913">
    <property type="term" value="P:nucleocytoplasmic transport"/>
    <property type="evidence" value="ECO:0007669"/>
    <property type="project" value="InterPro"/>
</dbReference>
<evidence type="ECO:0000256" key="8">
    <source>
        <dbReference type="ARBA" id="ARBA00081162"/>
    </source>
</evidence>
<feature type="compositionally biased region" description="Polar residues" evidence="9">
    <location>
        <begin position="242"/>
        <end position="255"/>
    </location>
</feature>
<dbReference type="AlphaFoldDB" id="A0A922HYK4"/>
<evidence type="ECO:0000256" key="9">
    <source>
        <dbReference type="SAM" id="MobiDB-lite"/>
    </source>
</evidence>
<keyword evidence="2" id="KW-0597">Phosphoprotein</keyword>
<dbReference type="SMART" id="SM00160">
    <property type="entry name" value="RanBD"/>
    <property type="match status" value="1"/>
</dbReference>
<dbReference type="InterPro" id="IPR045255">
    <property type="entry name" value="RanBP1-like"/>
</dbReference>
<protein>
    <recommendedName>
        <fullName evidence="7">Ran-specific GTPase-activating protein</fullName>
    </recommendedName>
    <alternativeName>
        <fullName evidence="8">Ran-binding protein 1</fullName>
    </alternativeName>
</protein>
<reference evidence="11" key="2">
    <citation type="journal article" date="2022" name="Res Sq">
        <title>Comparative Genomics Reveals Insights into the Divergent Evolution of Astigmatic Mites and Household Pest Adaptations.</title>
        <authorList>
            <person name="Xiong Q."/>
            <person name="Wan A.T.-Y."/>
            <person name="Liu X.-Y."/>
            <person name="Fung C.S.-H."/>
            <person name="Xiao X."/>
            <person name="Malainual N."/>
            <person name="Hou J."/>
            <person name="Wang L."/>
            <person name="Wang M."/>
            <person name="Yang K."/>
            <person name="Cui Y."/>
            <person name="Leung E."/>
            <person name="Nong W."/>
            <person name="Shin S.-K."/>
            <person name="Au S."/>
            <person name="Jeong K.Y."/>
            <person name="Chew F.T."/>
            <person name="Hui J."/>
            <person name="Leung T.F."/>
            <person name="Tungtrongchitr A."/>
            <person name="Zhong N."/>
            <person name="Liu Z."/>
            <person name="Tsui S."/>
        </authorList>
    </citation>
    <scope>NUCLEOTIDE SEQUENCE</scope>
    <source>
        <strain evidence="11">Derf</strain>
        <tissue evidence="11">Whole organism</tissue>
    </source>
</reference>
<feature type="region of interest" description="Disordered" evidence="9">
    <location>
        <begin position="33"/>
        <end position="86"/>
    </location>
</feature>
<name>A0A922HYK4_DERFA</name>
<dbReference type="PROSITE" id="PS50196">
    <property type="entry name" value="RANBD1"/>
    <property type="match status" value="1"/>
</dbReference>
<keyword evidence="3" id="KW-0007">Acetylation</keyword>
<proteinExistence type="inferred from homology"/>
<evidence type="ECO:0000313" key="12">
    <source>
        <dbReference type="Proteomes" id="UP000790347"/>
    </source>
</evidence>
<comment type="function">
    <text evidence="4">Plays a role in RAN-dependent nucleocytoplasmic transport. Alleviates the TNPO1-dependent inhibition of RAN GTPase activity and mediates the dissociation of RAN from proteins involved in transport into the nucleus. Induces a conformation change in the complex formed by XPO1 and RAN that triggers the release of the nuclear export signal of cargo proteins. Promotes the disassembly of the complex formed by RAN and importin beta. Promotes dissociation of RAN from a complex with KPNA2 and CSE1L. Required for normal mitotic spindle assembly and normal progress through mitosis via its effect on RAN. Does not increase the RAN GTPase activity by itself, but increases GTP hydrolysis mediated by RANGAP1. Inhibits RCC1-dependent exchange of RAN-bound GDP by GTP.</text>
</comment>
<evidence type="ECO:0000256" key="2">
    <source>
        <dbReference type="ARBA" id="ARBA00022553"/>
    </source>
</evidence>
<evidence type="ECO:0000256" key="4">
    <source>
        <dbReference type="ARBA" id="ARBA00056716"/>
    </source>
</evidence>
<dbReference type="Gene3D" id="2.30.29.30">
    <property type="entry name" value="Pleckstrin-homology domain (PH domain)/Phosphotyrosine-binding domain (PTB)"/>
    <property type="match status" value="1"/>
</dbReference>
<keyword evidence="1" id="KW-0343">GTPase activation</keyword>
<dbReference type="GO" id="GO:0005096">
    <property type="term" value="F:GTPase activator activity"/>
    <property type="evidence" value="ECO:0007669"/>
    <property type="project" value="UniProtKB-KW"/>
</dbReference>
<feature type="compositionally biased region" description="Low complexity" evidence="9">
    <location>
        <begin position="42"/>
        <end position="52"/>
    </location>
</feature>
<dbReference type="PANTHER" id="PTHR23138">
    <property type="entry name" value="RAN BINDING PROTEIN"/>
    <property type="match status" value="1"/>
</dbReference>
<evidence type="ECO:0000256" key="1">
    <source>
        <dbReference type="ARBA" id="ARBA00022468"/>
    </source>
</evidence>
<dbReference type="FunFam" id="2.30.29.30:FF:000824">
    <property type="entry name" value="Ran-specific GTPase-activating protein"/>
    <property type="match status" value="1"/>
</dbReference>
<comment type="subunit">
    <text evidence="6">Interacts with RAN (via C-terminus of GTP-bound form) but not with GDP-bound RAN. Identified in a complex composed of RAN, RANGAP1 and RANBP1. Identified in a complex that contains TNPO1, RAN and RANBP1. Identified in a complex that contains CSE1L, KPNA2, RAN and RANBP1. Identified in a complex with nucleotide-free RAN and RCC1.</text>
</comment>
<dbReference type="EMBL" id="ASGP02000003">
    <property type="protein sequence ID" value="KAH9517059.1"/>
    <property type="molecule type" value="Genomic_DNA"/>
</dbReference>
<evidence type="ECO:0000256" key="6">
    <source>
        <dbReference type="ARBA" id="ARBA00066150"/>
    </source>
</evidence>
<sequence>MAESIPLKIDDKIDGCVITKTKELDDETKKIIFVDDNHNHQQQDQTNNNGDDCPSSKHDENGDYETTTTATTKTEDNDDNYEPVYSPKISLPLTETKTLEDDEEVIVNLRARIYRYITVDEEPEFKERGTGTVKILQHKQTGMYRVLMRREKTFKICANHYITGSMKLNKHNNSEKVFLYSTLADFYENETNPETFAIRFSNAENAAIFKEAFDEAVEFMIEKETIEKEETTELANEMEKIQLNQEQPSSTTNETNGDDTKKE</sequence>
<dbReference type="Proteomes" id="UP000790347">
    <property type="component" value="Unassembled WGS sequence"/>
</dbReference>
<organism evidence="11 12">
    <name type="scientific">Dermatophagoides farinae</name>
    <name type="common">American house dust mite</name>
    <dbReference type="NCBI Taxonomy" id="6954"/>
    <lineage>
        <taxon>Eukaryota</taxon>
        <taxon>Metazoa</taxon>
        <taxon>Ecdysozoa</taxon>
        <taxon>Arthropoda</taxon>
        <taxon>Chelicerata</taxon>
        <taxon>Arachnida</taxon>
        <taxon>Acari</taxon>
        <taxon>Acariformes</taxon>
        <taxon>Sarcoptiformes</taxon>
        <taxon>Astigmata</taxon>
        <taxon>Psoroptidia</taxon>
        <taxon>Analgoidea</taxon>
        <taxon>Pyroglyphidae</taxon>
        <taxon>Dermatophagoidinae</taxon>
        <taxon>Dermatophagoides</taxon>
    </lineage>
</organism>
<evidence type="ECO:0000256" key="3">
    <source>
        <dbReference type="ARBA" id="ARBA00022990"/>
    </source>
</evidence>
<dbReference type="SUPFAM" id="SSF50729">
    <property type="entry name" value="PH domain-like"/>
    <property type="match status" value="1"/>
</dbReference>
<dbReference type="InterPro" id="IPR045256">
    <property type="entry name" value="RanBP1_RanBD"/>
</dbReference>
<feature type="region of interest" description="Disordered" evidence="9">
    <location>
        <begin position="233"/>
        <end position="263"/>
    </location>
</feature>
<evidence type="ECO:0000256" key="7">
    <source>
        <dbReference type="ARBA" id="ARBA00067380"/>
    </source>
</evidence>
<dbReference type="CDD" id="cd13179">
    <property type="entry name" value="RanBD_RanBP1"/>
    <property type="match status" value="1"/>
</dbReference>
<evidence type="ECO:0000259" key="10">
    <source>
        <dbReference type="PROSITE" id="PS50196"/>
    </source>
</evidence>
<evidence type="ECO:0000313" key="11">
    <source>
        <dbReference type="EMBL" id="KAH9517059.1"/>
    </source>
</evidence>
<dbReference type="InterPro" id="IPR011993">
    <property type="entry name" value="PH-like_dom_sf"/>
</dbReference>
<keyword evidence="12" id="KW-1185">Reference proteome</keyword>
<feature type="domain" description="RanBD1" evidence="10">
    <location>
        <begin position="84"/>
        <end position="222"/>
    </location>
</feature>
<dbReference type="InterPro" id="IPR000156">
    <property type="entry name" value="Ran_bind_dom"/>
</dbReference>
<accession>A0A922HYK4</accession>
<gene>
    <name evidence="11" type="primary">RANBP1</name>
    <name evidence="11" type="ORF">DERF_007759</name>
</gene>
<dbReference type="PANTHER" id="PTHR23138:SF94">
    <property type="entry name" value="RAN BINDING PROTEIN 1"/>
    <property type="match status" value="1"/>
</dbReference>
<comment type="similarity">
    <text evidence="5">Belongs to the RANBP1 family.</text>
</comment>
<dbReference type="Pfam" id="PF00638">
    <property type="entry name" value="Ran_BP1"/>
    <property type="match status" value="1"/>
</dbReference>
<reference evidence="11" key="1">
    <citation type="submission" date="2013-05" db="EMBL/GenBank/DDBJ databases">
        <authorList>
            <person name="Yim A.K.Y."/>
            <person name="Chan T.F."/>
            <person name="Ji K.M."/>
            <person name="Liu X.Y."/>
            <person name="Zhou J.W."/>
            <person name="Li R.Q."/>
            <person name="Yang K.Y."/>
            <person name="Li J."/>
            <person name="Li M."/>
            <person name="Law P.T.W."/>
            <person name="Wu Y.L."/>
            <person name="Cai Z.L."/>
            <person name="Qin H."/>
            <person name="Bao Y."/>
            <person name="Leung R.K.K."/>
            <person name="Ng P.K.S."/>
            <person name="Zou J."/>
            <person name="Zhong X.J."/>
            <person name="Ran P.X."/>
            <person name="Zhong N.S."/>
            <person name="Liu Z.G."/>
            <person name="Tsui S.K.W."/>
        </authorList>
    </citation>
    <scope>NUCLEOTIDE SEQUENCE</scope>
    <source>
        <strain evidence="11">Derf</strain>
        <tissue evidence="11">Whole organism</tissue>
    </source>
</reference>
<dbReference type="GO" id="GO:0005737">
    <property type="term" value="C:cytoplasm"/>
    <property type="evidence" value="ECO:0007669"/>
    <property type="project" value="TreeGrafter"/>
</dbReference>
<evidence type="ECO:0000256" key="5">
    <source>
        <dbReference type="ARBA" id="ARBA00061276"/>
    </source>
</evidence>
<dbReference type="GO" id="GO:0005643">
    <property type="term" value="C:nuclear pore"/>
    <property type="evidence" value="ECO:0007669"/>
    <property type="project" value="TreeGrafter"/>
</dbReference>
<comment type="caution">
    <text evidence="11">The sequence shown here is derived from an EMBL/GenBank/DDBJ whole genome shotgun (WGS) entry which is preliminary data.</text>
</comment>